<dbReference type="InterPro" id="IPR011701">
    <property type="entry name" value="MFS"/>
</dbReference>
<feature type="transmembrane region" description="Helical" evidence="6">
    <location>
        <begin position="272"/>
        <end position="290"/>
    </location>
</feature>
<keyword evidence="4 6" id="KW-1133">Transmembrane helix</keyword>
<dbReference type="SUPFAM" id="SSF103473">
    <property type="entry name" value="MFS general substrate transporter"/>
    <property type="match status" value="1"/>
</dbReference>
<feature type="transmembrane region" description="Helical" evidence="6">
    <location>
        <begin position="297"/>
        <end position="315"/>
    </location>
</feature>
<keyword evidence="9" id="KW-1185">Reference proteome</keyword>
<dbReference type="PROSITE" id="PS50850">
    <property type="entry name" value="MFS"/>
    <property type="match status" value="1"/>
</dbReference>
<accession>A0A2T0V2E4</accession>
<organism evidence="8 9">
    <name type="scientific">Glaciihabitans tibetensis</name>
    <dbReference type="NCBI Taxonomy" id="1266600"/>
    <lineage>
        <taxon>Bacteria</taxon>
        <taxon>Bacillati</taxon>
        <taxon>Actinomycetota</taxon>
        <taxon>Actinomycetes</taxon>
        <taxon>Micrococcales</taxon>
        <taxon>Microbacteriaceae</taxon>
        <taxon>Glaciihabitans</taxon>
    </lineage>
</organism>
<feature type="transmembrane region" description="Helical" evidence="6">
    <location>
        <begin position="357"/>
        <end position="378"/>
    </location>
</feature>
<dbReference type="RefSeq" id="WP_106215151.1">
    <property type="nucleotide sequence ID" value="NZ_PVTL01000013.1"/>
</dbReference>
<name>A0A2T0V2E4_9MICO</name>
<feature type="transmembrane region" description="Helical" evidence="6">
    <location>
        <begin position="33"/>
        <end position="51"/>
    </location>
</feature>
<reference evidence="8 9" key="1">
    <citation type="submission" date="2018-03" db="EMBL/GenBank/DDBJ databases">
        <title>Genomic Encyclopedia of Type Strains, Phase III (KMG-III): the genomes of soil and plant-associated and newly described type strains.</title>
        <authorList>
            <person name="Whitman W."/>
        </authorList>
    </citation>
    <scope>NUCLEOTIDE SEQUENCE [LARGE SCALE GENOMIC DNA]</scope>
    <source>
        <strain evidence="8 9">CGMCC 1.12484</strain>
    </source>
</reference>
<sequence>MRGDVSHAPGDVRTDDVRIGDVRIEDEQSIRRLPIVSLALLAVIGFVLVAMETMPAGLLPVIATGMGTSEGTVGLFVSAYALGTVIVTIPAISLTRGMRRKPLILTAILGLVLANTVTAVSTDVTLSLITRFVAGAFSGIIWGMLAAYGRKISPPRRAGLALSIVSTGAPVGFALGTPLGSWLGTTFDWRWAFVGLTAVAIVAGILIAAIAPDADGQAGRSRLPVARVLRIPGILPILAVIFAWMLAHNTIYTYISPYLRTTGSSLTVDVQLFIFGIASIAGIVITGALLDRYPRPLLHGSVILFIAAGLTLLVGHTSTPAIIVATVVWGITFGGAAAQLQAALTTTGGDDSDVANSFLPVAFNLAIFAAGIVGAALVSGFDGLVLPVVMIFFGAVALVLTQLHVPPSTRRRSS</sequence>
<dbReference type="InterPro" id="IPR036259">
    <property type="entry name" value="MFS_trans_sf"/>
</dbReference>
<feature type="transmembrane region" description="Helical" evidence="6">
    <location>
        <begin position="231"/>
        <end position="252"/>
    </location>
</feature>
<evidence type="ECO:0000256" key="2">
    <source>
        <dbReference type="ARBA" id="ARBA00022475"/>
    </source>
</evidence>
<evidence type="ECO:0000313" key="8">
    <source>
        <dbReference type="EMBL" id="PRY64340.1"/>
    </source>
</evidence>
<feature type="transmembrane region" description="Helical" evidence="6">
    <location>
        <begin position="384"/>
        <end position="405"/>
    </location>
</feature>
<feature type="domain" description="Major facilitator superfamily (MFS) profile" evidence="7">
    <location>
        <begin position="37"/>
        <end position="409"/>
    </location>
</feature>
<feature type="transmembrane region" description="Helical" evidence="6">
    <location>
        <begin position="160"/>
        <end position="183"/>
    </location>
</feature>
<dbReference type="Proteomes" id="UP000237983">
    <property type="component" value="Unassembled WGS sequence"/>
</dbReference>
<dbReference type="GO" id="GO:0022857">
    <property type="term" value="F:transmembrane transporter activity"/>
    <property type="evidence" value="ECO:0007669"/>
    <property type="project" value="InterPro"/>
</dbReference>
<dbReference type="PANTHER" id="PTHR43124:SF3">
    <property type="entry name" value="CHLORAMPHENICOL EFFLUX PUMP RV0191"/>
    <property type="match status" value="1"/>
</dbReference>
<comment type="subcellular location">
    <subcellularLocation>
        <location evidence="1">Cell membrane</location>
        <topology evidence="1">Multi-pass membrane protein</topology>
    </subcellularLocation>
</comment>
<feature type="transmembrane region" description="Helical" evidence="6">
    <location>
        <begin position="189"/>
        <end position="211"/>
    </location>
</feature>
<dbReference type="EMBL" id="PVTL01000013">
    <property type="protein sequence ID" value="PRY64340.1"/>
    <property type="molecule type" value="Genomic_DNA"/>
</dbReference>
<feature type="transmembrane region" description="Helical" evidence="6">
    <location>
        <begin position="71"/>
        <end position="91"/>
    </location>
</feature>
<keyword evidence="2" id="KW-1003">Cell membrane</keyword>
<protein>
    <submittedName>
        <fullName evidence="8">Putative MFS family arabinose efflux permease</fullName>
    </submittedName>
</protein>
<proteinExistence type="predicted"/>
<feature type="transmembrane region" description="Helical" evidence="6">
    <location>
        <begin position="321"/>
        <end position="345"/>
    </location>
</feature>
<dbReference type="GO" id="GO:0005886">
    <property type="term" value="C:plasma membrane"/>
    <property type="evidence" value="ECO:0007669"/>
    <property type="project" value="UniProtKB-SubCell"/>
</dbReference>
<evidence type="ECO:0000256" key="3">
    <source>
        <dbReference type="ARBA" id="ARBA00022692"/>
    </source>
</evidence>
<feature type="transmembrane region" description="Helical" evidence="6">
    <location>
        <begin position="103"/>
        <end position="122"/>
    </location>
</feature>
<keyword evidence="3 6" id="KW-0812">Transmembrane</keyword>
<dbReference type="OrthoDB" id="2810795at2"/>
<feature type="transmembrane region" description="Helical" evidence="6">
    <location>
        <begin position="128"/>
        <end position="148"/>
    </location>
</feature>
<dbReference type="InterPro" id="IPR020846">
    <property type="entry name" value="MFS_dom"/>
</dbReference>
<evidence type="ECO:0000256" key="6">
    <source>
        <dbReference type="SAM" id="Phobius"/>
    </source>
</evidence>
<evidence type="ECO:0000256" key="1">
    <source>
        <dbReference type="ARBA" id="ARBA00004651"/>
    </source>
</evidence>
<keyword evidence="5 6" id="KW-0472">Membrane</keyword>
<dbReference type="AlphaFoldDB" id="A0A2T0V2E4"/>
<evidence type="ECO:0000259" key="7">
    <source>
        <dbReference type="PROSITE" id="PS50850"/>
    </source>
</evidence>
<gene>
    <name evidence="8" type="ORF">B0I08_11347</name>
</gene>
<dbReference type="CDD" id="cd17324">
    <property type="entry name" value="MFS_NepI_like"/>
    <property type="match status" value="1"/>
</dbReference>
<evidence type="ECO:0000256" key="4">
    <source>
        <dbReference type="ARBA" id="ARBA00022989"/>
    </source>
</evidence>
<dbReference type="PANTHER" id="PTHR43124">
    <property type="entry name" value="PURINE EFFLUX PUMP PBUE"/>
    <property type="match status" value="1"/>
</dbReference>
<dbReference type="Pfam" id="PF07690">
    <property type="entry name" value="MFS_1"/>
    <property type="match status" value="1"/>
</dbReference>
<comment type="caution">
    <text evidence="8">The sequence shown here is derived from an EMBL/GenBank/DDBJ whole genome shotgun (WGS) entry which is preliminary data.</text>
</comment>
<evidence type="ECO:0000256" key="5">
    <source>
        <dbReference type="ARBA" id="ARBA00023136"/>
    </source>
</evidence>
<evidence type="ECO:0000313" key="9">
    <source>
        <dbReference type="Proteomes" id="UP000237983"/>
    </source>
</evidence>
<dbReference type="Gene3D" id="1.20.1250.20">
    <property type="entry name" value="MFS general substrate transporter like domains"/>
    <property type="match status" value="1"/>
</dbReference>
<dbReference type="InterPro" id="IPR050189">
    <property type="entry name" value="MFS_Efflux_Transporters"/>
</dbReference>